<dbReference type="EMBL" id="JAJJMA010004709">
    <property type="protein sequence ID" value="MCL7021784.1"/>
    <property type="molecule type" value="Genomic_DNA"/>
</dbReference>
<dbReference type="Pfam" id="PF08387">
    <property type="entry name" value="FBD"/>
    <property type="match status" value="1"/>
</dbReference>
<dbReference type="Proteomes" id="UP001177140">
    <property type="component" value="Unassembled WGS sequence"/>
</dbReference>
<name>A0AA41UV28_PAPNU</name>
<gene>
    <name evidence="2" type="ORF">MKW94_002955</name>
</gene>
<feature type="domain" description="FBD" evidence="1">
    <location>
        <begin position="40"/>
        <end position="110"/>
    </location>
</feature>
<evidence type="ECO:0000313" key="2">
    <source>
        <dbReference type="EMBL" id="MCL7021784.1"/>
    </source>
</evidence>
<comment type="caution">
    <text evidence="2">The sequence shown here is derived from an EMBL/GenBank/DDBJ whole genome shotgun (WGS) entry which is preliminary data.</text>
</comment>
<organism evidence="2 3">
    <name type="scientific">Papaver nudicaule</name>
    <name type="common">Iceland poppy</name>
    <dbReference type="NCBI Taxonomy" id="74823"/>
    <lineage>
        <taxon>Eukaryota</taxon>
        <taxon>Viridiplantae</taxon>
        <taxon>Streptophyta</taxon>
        <taxon>Embryophyta</taxon>
        <taxon>Tracheophyta</taxon>
        <taxon>Spermatophyta</taxon>
        <taxon>Magnoliopsida</taxon>
        <taxon>Ranunculales</taxon>
        <taxon>Papaveraceae</taxon>
        <taxon>Papaveroideae</taxon>
        <taxon>Papaver</taxon>
    </lineage>
</organism>
<keyword evidence="3" id="KW-1185">Reference proteome</keyword>
<evidence type="ECO:0000259" key="1">
    <source>
        <dbReference type="SMART" id="SM00579"/>
    </source>
</evidence>
<accession>A0AA41UV28</accession>
<dbReference type="AlphaFoldDB" id="A0AA41UV28"/>
<proteinExistence type="predicted"/>
<evidence type="ECO:0000313" key="3">
    <source>
        <dbReference type="Proteomes" id="UP001177140"/>
    </source>
</evidence>
<protein>
    <recommendedName>
        <fullName evidence="1">FBD domain-containing protein</fullName>
    </recommendedName>
</protein>
<sequence>MNILLKFLEFLPNLESLIINQVIYSGKANENTMTFNKVPHCLVCLKLIEIRKFSWDPMELKIVKFVLKHARVLQMVILESSHTEEALNNKIRMQLGMSPWASADCVIKFSSS</sequence>
<dbReference type="SMART" id="SM00579">
    <property type="entry name" value="FBD"/>
    <property type="match status" value="1"/>
</dbReference>
<dbReference type="InterPro" id="IPR006566">
    <property type="entry name" value="FBD"/>
</dbReference>
<reference evidence="2" key="1">
    <citation type="submission" date="2022-03" db="EMBL/GenBank/DDBJ databases">
        <title>A functionally conserved STORR gene fusion in Papaver species that diverged 16.8 million years ago.</title>
        <authorList>
            <person name="Catania T."/>
        </authorList>
    </citation>
    <scope>NUCLEOTIDE SEQUENCE</scope>
    <source>
        <strain evidence="2">S-191538</strain>
    </source>
</reference>